<dbReference type="PANTHER" id="PTHR34109:SF1">
    <property type="entry name" value="VOC DOMAIN-CONTAINING PROTEIN"/>
    <property type="match status" value="1"/>
</dbReference>
<keyword evidence="4" id="KW-1185">Reference proteome</keyword>
<dbReference type="PANTHER" id="PTHR34109">
    <property type="entry name" value="BNAUNNG04460D PROTEIN-RELATED"/>
    <property type="match status" value="1"/>
</dbReference>
<feature type="domain" description="Glyoxalase At5g48480-like N-terminal" evidence="2">
    <location>
        <begin position="45"/>
        <end position="100"/>
    </location>
</feature>
<evidence type="ECO:0000313" key="3">
    <source>
        <dbReference type="EMBL" id="KAD4888188.1"/>
    </source>
</evidence>
<accession>A0A5N6NJA7</accession>
<keyword evidence="1" id="KW-0472">Membrane</keyword>
<evidence type="ECO:0000256" key="1">
    <source>
        <dbReference type="SAM" id="Phobius"/>
    </source>
</evidence>
<keyword evidence="1" id="KW-0812">Transmembrane</keyword>
<dbReference type="OrthoDB" id="2013034at2759"/>
<sequence length="107" mass="12238">MRTITHSNLHDMNSSINQTSLAGNNVNTNEAPMENVVISTALMQQVFVESSKANDFVLFYQSAFGAEEVNRTSHPMRKANRELLLLLLMVIMLGSTWHYIYDFRRSQ</sequence>
<dbReference type="Gene3D" id="3.10.180.10">
    <property type="entry name" value="2,3-Dihydroxybiphenyl 1,2-Dioxygenase, domain 1"/>
    <property type="match status" value="1"/>
</dbReference>
<dbReference type="InterPro" id="IPR054576">
    <property type="entry name" value="At5g48480-like_N"/>
</dbReference>
<gene>
    <name evidence="3" type="ORF">E3N88_20261</name>
</gene>
<reference evidence="3 4" key="1">
    <citation type="submission" date="2019-05" db="EMBL/GenBank/DDBJ databases">
        <title>Mikania micrantha, genome provides insights into the molecular mechanism of rapid growth.</title>
        <authorList>
            <person name="Liu B."/>
        </authorList>
    </citation>
    <scope>NUCLEOTIDE SEQUENCE [LARGE SCALE GENOMIC DNA]</scope>
    <source>
        <strain evidence="3">NLD-2019</strain>
        <tissue evidence="3">Leaf</tissue>
    </source>
</reference>
<dbReference type="AlphaFoldDB" id="A0A5N6NJA7"/>
<protein>
    <recommendedName>
        <fullName evidence="2">Glyoxalase At5g48480-like N-terminal domain-containing protein</fullName>
    </recommendedName>
</protein>
<name>A0A5N6NJA7_9ASTR</name>
<dbReference type="Proteomes" id="UP000326396">
    <property type="component" value="Linkage Group LG19"/>
</dbReference>
<dbReference type="InterPro" id="IPR029068">
    <property type="entry name" value="Glyas_Bleomycin-R_OHBP_Dase"/>
</dbReference>
<dbReference type="EMBL" id="SZYD01000011">
    <property type="protein sequence ID" value="KAD4888188.1"/>
    <property type="molecule type" value="Genomic_DNA"/>
</dbReference>
<keyword evidence="1" id="KW-1133">Transmembrane helix</keyword>
<evidence type="ECO:0000259" key="2">
    <source>
        <dbReference type="Pfam" id="PF22656"/>
    </source>
</evidence>
<dbReference type="Pfam" id="PF22656">
    <property type="entry name" value="At5g48480-like_N"/>
    <property type="match status" value="1"/>
</dbReference>
<proteinExistence type="predicted"/>
<comment type="caution">
    <text evidence="3">The sequence shown here is derived from an EMBL/GenBank/DDBJ whole genome shotgun (WGS) entry which is preliminary data.</text>
</comment>
<feature type="transmembrane region" description="Helical" evidence="1">
    <location>
        <begin position="83"/>
        <end position="101"/>
    </location>
</feature>
<organism evidence="3 4">
    <name type="scientific">Mikania micrantha</name>
    <name type="common">bitter vine</name>
    <dbReference type="NCBI Taxonomy" id="192012"/>
    <lineage>
        <taxon>Eukaryota</taxon>
        <taxon>Viridiplantae</taxon>
        <taxon>Streptophyta</taxon>
        <taxon>Embryophyta</taxon>
        <taxon>Tracheophyta</taxon>
        <taxon>Spermatophyta</taxon>
        <taxon>Magnoliopsida</taxon>
        <taxon>eudicotyledons</taxon>
        <taxon>Gunneridae</taxon>
        <taxon>Pentapetalae</taxon>
        <taxon>asterids</taxon>
        <taxon>campanulids</taxon>
        <taxon>Asterales</taxon>
        <taxon>Asteraceae</taxon>
        <taxon>Asteroideae</taxon>
        <taxon>Heliantheae alliance</taxon>
        <taxon>Eupatorieae</taxon>
        <taxon>Mikania</taxon>
    </lineage>
</organism>
<evidence type="ECO:0000313" key="4">
    <source>
        <dbReference type="Proteomes" id="UP000326396"/>
    </source>
</evidence>